<protein>
    <submittedName>
        <fullName evidence="1">Uncharacterized protein</fullName>
    </submittedName>
</protein>
<dbReference type="AlphaFoldDB" id="A0A1G6M8R4"/>
<keyword evidence="2" id="KW-1185">Reference proteome</keyword>
<sequence>MKRSTWVTMAIIIILTATMMPFDLYAYAKAVSGNHPTMLEEKPNPYRGEEVKNTKKEKDSFIAVGGWRRQGSIVIRGSPSEAERIKRLGFRPMKVMPLHCEEGVQTSENGLIRTDSSLKNSFELNQLTAGRGKT</sequence>
<gene>
    <name evidence="1" type="ORF">SAMN04488112_10943</name>
</gene>
<reference evidence="1 2" key="1">
    <citation type="submission" date="2016-10" db="EMBL/GenBank/DDBJ databases">
        <authorList>
            <person name="de Groot N.N."/>
        </authorList>
    </citation>
    <scope>NUCLEOTIDE SEQUENCE [LARGE SCALE GENOMIC DNA]</scope>
    <source>
        <strain evidence="1 2">DSM 45514</strain>
    </source>
</reference>
<evidence type="ECO:0000313" key="2">
    <source>
        <dbReference type="Proteomes" id="UP000199387"/>
    </source>
</evidence>
<dbReference type="RefSeq" id="WP_143003504.1">
    <property type="nucleotide sequence ID" value="NZ_FMZA01000009.1"/>
</dbReference>
<evidence type="ECO:0000313" key="1">
    <source>
        <dbReference type="EMBL" id="SDC51376.1"/>
    </source>
</evidence>
<dbReference type="Proteomes" id="UP000199387">
    <property type="component" value="Unassembled WGS sequence"/>
</dbReference>
<proteinExistence type="predicted"/>
<accession>A0A1G6M8R4</accession>
<dbReference type="OrthoDB" id="9978505at2"/>
<organism evidence="1 2">
    <name type="scientific">Melghirimyces thermohalophilus</name>
    <dbReference type="NCBI Taxonomy" id="1236220"/>
    <lineage>
        <taxon>Bacteria</taxon>
        <taxon>Bacillati</taxon>
        <taxon>Bacillota</taxon>
        <taxon>Bacilli</taxon>
        <taxon>Bacillales</taxon>
        <taxon>Thermoactinomycetaceae</taxon>
        <taxon>Melghirimyces</taxon>
    </lineage>
</organism>
<dbReference type="EMBL" id="FMZA01000009">
    <property type="protein sequence ID" value="SDC51376.1"/>
    <property type="molecule type" value="Genomic_DNA"/>
</dbReference>
<name>A0A1G6M8R4_9BACL</name>